<dbReference type="NCBIfam" id="NF002490">
    <property type="entry name" value="PRK01777.1"/>
    <property type="match status" value="1"/>
</dbReference>
<dbReference type="PANTHER" id="PTHR37483">
    <property type="entry name" value="UPF0125 PROTEIN RATB"/>
    <property type="match status" value="1"/>
</dbReference>
<dbReference type="RefSeq" id="WP_131776094.1">
    <property type="nucleotide sequence ID" value="NZ_BMOB01000003.1"/>
</dbReference>
<dbReference type="Pfam" id="PF03658">
    <property type="entry name" value="Ub-RnfH"/>
    <property type="match status" value="1"/>
</dbReference>
<evidence type="ECO:0000256" key="2">
    <source>
        <dbReference type="HAMAP-Rule" id="MF_00460"/>
    </source>
</evidence>
<dbReference type="Gene3D" id="3.10.20.280">
    <property type="entry name" value="RnfH-like"/>
    <property type="match status" value="1"/>
</dbReference>
<dbReference type="EMBL" id="BMOB01000003">
    <property type="protein sequence ID" value="GGI83283.1"/>
    <property type="molecule type" value="Genomic_DNA"/>
</dbReference>
<evidence type="ECO:0000256" key="1">
    <source>
        <dbReference type="ARBA" id="ARBA00010645"/>
    </source>
</evidence>
<gene>
    <name evidence="3" type="ORF">GCM10007966_09810</name>
</gene>
<dbReference type="InterPro" id="IPR037021">
    <property type="entry name" value="RnfH_sf"/>
</dbReference>
<dbReference type="PANTHER" id="PTHR37483:SF1">
    <property type="entry name" value="UPF0125 PROTEIN RATB"/>
    <property type="match status" value="1"/>
</dbReference>
<evidence type="ECO:0000313" key="3">
    <source>
        <dbReference type="EMBL" id="GGI83283.1"/>
    </source>
</evidence>
<dbReference type="HAMAP" id="MF_00460">
    <property type="entry name" value="UPF0125_RnfH"/>
    <property type="match status" value="1"/>
</dbReference>
<name>A0A917NAP7_9GAMM</name>
<dbReference type="InterPro" id="IPR005346">
    <property type="entry name" value="RnfH"/>
</dbReference>
<organism evidence="3 4">
    <name type="scientific">Legionella impletisoli</name>
    <dbReference type="NCBI Taxonomy" id="343510"/>
    <lineage>
        <taxon>Bacteria</taxon>
        <taxon>Pseudomonadati</taxon>
        <taxon>Pseudomonadota</taxon>
        <taxon>Gammaproteobacteria</taxon>
        <taxon>Legionellales</taxon>
        <taxon>Legionellaceae</taxon>
        <taxon>Legionella</taxon>
    </lineage>
</organism>
<reference evidence="3" key="2">
    <citation type="submission" date="2020-09" db="EMBL/GenBank/DDBJ databases">
        <authorList>
            <person name="Sun Q."/>
            <person name="Ohkuma M."/>
        </authorList>
    </citation>
    <scope>NUCLEOTIDE SEQUENCE</scope>
    <source>
        <strain evidence="3">JCM 13919</strain>
    </source>
</reference>
<comment type="similarity">
    <text evidence="1 2">Belongs to the UPF0125 (RnfH) family.</text>
</comment>
<proteinExistence type="inferred from homology"/>
<comment type="caution">
    <text evidence="3">The sequence shown here is derived from an EMBL/GenBank/DDBJ whole genome shotgun (WGS) entry which is preliminary data.</text>
</comment>
<dbReference type="InterPro" id="IPR016155">
    <property type="entry name" value="Mopterin_synth/thiamin_S_b"/>
</dbReference>
<dbReference type="Proteomes" id="UP000630149">
    <property type="component" value="Unassembled WGS sequence"/>
</dbReference>
<protein>
    <recommendedName>
        <fullName evidence="2">UPF0125 protein GCM10007966_09810</fullName>
    </recommendedName>
</protein>
<reference evidence="3" key="1">
    <citation type="journal article" date="2014" name="Int. J. Syst. Evol. Microbiol.">
        <title>Complete genome sequence of Corynebacterium casei LMG S-19264T (=DSM 44701T), isolated from a smear-ripened cheese.</title>
        <authorList>
            <consortium name="US DOE Joint Genome Institute (JGI-PGF)"/>
            <person name="Walter F."/>
            <person name="Albersmeier A."/>
            <person name="Kalinowski J."/>
            <person name="Ruckert C."/>
        </authorList>
    </citation>
    <scope>NUCLEOTIDE SEQUENCE</scope>
    <source>
        <strain evidence="3">JCM 13919</strain>
    </source>
</reference>
<accession>A0A917NAP7</accession>
<dbReference type="SUPFAM" id="SSF54285">
    <property type="entry name" value="MoaD/ThiS"/>
    <property type="match status" value="1"/>
</dbReference>
<dbReference type="OrthoDB" id="9796575at2"/>
<evidence type="ECO:0000313" key="4">
    <source>
        <dbReference type="Proteomes" id="UP000630149"/>
    </source>
</evidence>
<keyword evidence="4" id="KW-1185">Reference proteome</keyword>
<sequence length="87" mass="9955">MVKVEVVYAPENKPLIHLKLMVKPGSTVREVLEQSGIKKTNPEVEGLELGIFSKKVLPNKLVKPGDRIEIYRPLLIDPKEKRRQRAK</sequence>
<dbReference type="AlphaFoldDB" id="A0A917NAP7"/>